<dbReference type="AlphaFoldDB" id="A0AAU9L752"/>
<dbReference type="Proteomes" id="UP001160483">
    <property type="component" value="Unassembled WGS sequence"/>
</dbReference>
<evidence type="ECO:0000313" key="1">
    <source>
        <dbReference type="EMBL" id="CAH0480584.1"/>
    </source>
</evidence>
<protein>
    <submittedName>
        <fullName evidence="1">Uncharacterized protein</fullName>
    </submittedName>
</protein>
<dbReference type="EMBL" id="CAKKTJ010000324">
    <property type="protein sequence ID" value="CAH0480584.1"/>
    <property type="molecule type" value="Genomic_DNA"/>
</dbReference>
<name>A0AAU9L752_9STRA</name>
<proteinExistence type="predicted"/>
<accession>A0AAU9L752</accession>
<gene>
    <name evidence="1" type="ORF">PBS003_LOCUS7203</name>
</gene>
<comment type="caution">
    <text evidence="1">The sequence shown here is derived from an EMBL/GenBank/DDBJ whole genome shotgun (WGS) entry which is preliminary data.</text>
</comment>
<organism evidence="1 2">
    <name type="scientific">Peronospora belbahrii</name>
    <dbReference type="NCBI Taxonomy" id="622444"/>
    <lineage>
        <taxon>Eukaryota</taxon>
        <taxon>Sar</taxon>
        <taxon>Stramenopiles</taxon>
        <taxon>Oomycota</taxon>
        <taxon>Peronosporomycetes</taxon>
        <taxon>Peronosporales</taxon>
        <taxon>Peronosporaceae</taxon>
        <taxon>Peronospora</taxon>
    </lineage>
</organism>
<sequence length="686" mass="75897">MDSNDNTTSASSASNIFHLYQEGHGHDQVLQLCFLRRRTPRHFRLDRTRIEDEFILPRPELKIASLLPPVHISLNQLIMFDSSSSSSIHSVTEHREINFALDQVRESAKRHFFNPRQVALEDVARWAALTESDWLSIYQSIQQSMQQPGQDEEMTDLSAARVPDIIDICWLLEHCQSDAFASFVWNHLLLVILQTCMASDSLMHQVLTLLVSHRSLASLSPKDFRAKVRSRNLRQAGDFIGAKAELALVGIYRRQRDRDIKKCAAAAATDKPSFAPGKGKFKLRTSTSPLPLVTKKQLNWEKQSTAKFHAVAGAGKTSTEKPSNTKPSIFATNSFIRPSKKDEVPKKSSGFSFMKFQSKSRDLGQLSDKSSAKATPLTLASTRPLLSKISTKEPATKTKCTTNEANNAPVFKLPTKKGSLFSFRAGTMSSSTKKRKTAESLAHKDEKAVVFYKKRHSGARGEKAGPKDGIRSTVPYSIKIGEMGMKKDDGAVLKKRGLLVDSVIAGRALKQIKRVPAAALHPPQHTGMIKSGSLLGRPFQSNQDPNVSIQRKCMLNPKETPIGSAADPVNNVLSSAEAPLSPGECEIEEELAVKLLCTADDDKEEKFLVRAAAIQEFADRVGLEQKQIRNRLLDAHADISESLLDALTDLMAEEGGIGIDKLDFNMNVDVNVDDAFLQDDAIQIFQ</sequence>
<evidence type="ECO:0000313" key="2">
    <source>
        <dbReference type="Proteomes" id="UP001160483"/>
    </source>
</evidence>
<reference evidence="1" key="1">
    <citation type="submission" date="2021-11" db="EMBL/GenBank/DDBJ databases">
        <authorList>
            <person name="Islam A."/>
            <person name="Islam S."/>
            <person name="Flora M.S."/>
            <person name="Rahman M."/>
            <person name="Ziaur R.M."/>
            <person name="Epstein J.H."/>
            <person name="Hassan M."/>
            <person name="Klassen M."/>
            <person name="Woodard K."/>
            <person name="Webb A."/>
            <person name="Webby R.J."/>
            <person name="El Zowalaty M.E."/>
        </authorList>
    </citation>
    <scope>NUCLEOTIDE SEQUENCE</scope>
    <source>
        <strain evidence="1">Pbs3</strain>
    </source>
</reference>